<organism evidence="1 2">
    <name type="scientific">Ornithinibacillus caprae</name>
    <dbReference type="NCBI Taxonomy" id="2678566"/>
    <lineage>
        <taxon>Bacteria</taxon>
        <taxon>Bacillati</taxon>
        <taxon>Bacillota</taxon>
        <taxon>Bacilli</taxon>
        <taxon>Bacillales</taxon>
        <taxon>Bacillaceae</taxon>
        <taxon>Ornithinibacillus</taxon>
    </lineage>
</organism>
<evidence type="ECO:0000313" key="1">
    <source>
        <dbReference type="EMBL" id="MUK87801.1"/>
    </source>
</evidence>
<keyword evidence="2" id="KW-1185">Reference proteome</keyword>
<proteinExistence type="predicted"/>
<dbReference type="Proteomes" id="UP000469125">
    <property type="component" value="Unassembled WGS sequence"/>
</dbReference>
<dbReference type="EMBL" id="WOCA01000003">
    <property type="protein sequence ID" value="MUK87801.1"/>
    <property type="molecule type" value="Genomic_DNA"/>
</dbReference>
<name>A0A6N8FF40_9BACI</name>
<accession>A0A6N8FF40</accession>
<dbReference type="AlphaFoldDB" id="A0A6N8FF40"/>
<sequence length="95" mass="11181">MHEKMRQLEFPVVGKTYISKSRNSKYNKVKVLEHKEDIYKLTGGESPVSLVIYKVLEPMDAKDNIDIEISDYFYANYRSEKSLVCWNCKQRINEG</sequence>
<comment type="caution">
    <text evidence="1">The sequence shown here is derived from an EMBL/GenBank/DDBJ whole genome shotgun (WGS) entry which is preliminary data.</text>
</comment>
<protein>
    <submittedName>
        <fullName evidence="1">Uncharacterized protein</fullName>
    </submittedName>
</protein>
<gene>
    <name evidence="1" type="ORF">GMD78_05220</name>
</gene>
<dbReference type="RefSeq" id="WP_155667693.1">
    <property type="nucleotide sequence ID" value="NZ_WOCA01000003.1"/>
</dbReference>
<evidence type="ECO:0000313" key="2">
    <source>
        <dbReference type="Proteomes" id="UP000469125"/>
    </source>
</evidence>
<reference evidence="1 2" key="1">
    <citation type="submission" date="2019-11" db="EMBL/GenBank/DDBJ databases">
        <authorList>
            <person name="Li X."/>
        </authorList>
    </citation>
    <scope>NUCLEOTIDE SEQUENCE [LARGE SCALE GENOMIC DNA]</scope>
    <source>
        <strain evidence="1 2">L9</strain>
    </source>
</reference>